<feature type="chain" id="PRO_5021291221" evidence="1">
    <location>
        <begin position="20"/>
        <end position="177"/>
    </location>
</feature>
<dbReference type="RefSeq" id="WP_133236272.1">
    <property type="nucleotide sequence ID" value="NZ_SOZE01000043.1"/>
</dbReference>
<feature type="domain" description="Lipid/polyisoprenoid-binding YceI-like" evidence="2">
    <location>
        <begin position="18"/>
        <end position="176"/>
    </location>
</feature>
<dbReference type="Gene3D" id="2.40.128.110">
    <property type="entry name" value="Lipid/polyisoprenoid-binding, YceI-like"/>
    <property type="match status" value="1"/>
</dbReference>
<keyword evidence="1" id="KW-0732">Signal</keyword>
<dbReference type="InterPro" id="IPR036761">
    <property type="entry name" value="TTHA0802/YceI-like_sf"/>
</dbReference>
<dbReference type="PANTHER" id="PTHR34406">
    <property type="entry name" value="PROTEIN YCEI"/>
    <property type="match status" value="1"/>
</dbReference>
<sequence length="177" mass="19269">MRKAYLAIALLITSITAFAQVKNNVTKSSITFKIKNLGIYTGGKLGTMQANVSFDPAKLAESNIEAVADATTLNTENEMRDNHIKNQDFFDVAKYPKIIMSSVSFTRKNASNYVGRFNLTIKDKTKQVDVPFSYVPTATGANLKGSFKINRSDFGIGGSALTLADEAIITIEVETAN</sequence>
<evidence type="ECO:0000313" key="4">
    <source>
        <dbReference type="Proteomes" id="UP000297540"/>
    </source>
</evidence>
<comment type="caution">
    <text evidence="3">The sequence shown here is derived from an EMBL/GenBank/DDBJ whole genome shotgun (WGS) entry which is preliminary data.</text>
</comment>
<dbReference type="EMBL" id="SOZE01000043">
    <property type="protein sequence ID" value="TFF33520.1"/>
    <property type="molecule type" value="Genomic_DNA"/>
</dbReference>
<feature type="signal peptide" evidence="1">
    <location>
        <begin position="1"/>
        <end position="19"/>
    </location>
</feature>
<evidence type="ECO:0000256" key="1">
    <source>
        <dbReference type="SAM" id="SignalP"/>
    </source>
</evidence>
<dbReference type="Proteomes" id="UP000297540">
    <property type="component" value="Unassembled WGS sequence"/>
</dbReference>
<evidence type="ECO:0000259" key="2">
    <source>
        <dbReference type="SMART" id="SM00867"/>
    </source>
</evidence>
<dbReference type="SMART" id="SM00867">
    <property type="entry name" value="YceI"/>
    <property type="match status" value="1"/>
</dbReference>
<dbReference type="Pfam" id="PF04264">
    <property type="entry name" value="YceI"/>
    <property type="match status" value="1"/>
</dbReference>
<dbReference type="OrthoDB" id="9811006at2"/>
<evidence type="ECO:0000313" key="3">
    <source>
        <dbReference type="EMBL" id="TFF33520.1"/>
    </source>
</evidence>
<organism evidence="3 4">
    <name type="scientific">Mucilaginibacter psychrotolerans</name>
    <dbReference type="NCBI Taxonomy" id="1524096"/>
    <lineage>
        <taxon>Bacteria</taxon>
        <taxon>Pseudomonadati</taxon>
        <taxon>Bacteroidota</taxon>
        <taxon>Sphingobacteriia</taxon>
        <taxon>Sphingobacteriales</taxon>
        <taxon>Sphingobacteriaceae</taxon>
        <taxon>Mucilaginibacter</taxon>
    </lineage>
</organism>
<accession>A0A4Y8S4L3</accession>
<gene>
    <name evidence="3" type="ORF">E2R66_25435</name>
</gene>
<proteinExistence type="predicted"/>
<reference evidence="3 4" key="1">
    <citation type="journal article" date="2017" name="Int. J. Syst. Evol. Microbiol.">
        <title>Mucilaginibacterpsychrotolerans sp. nov., isolated from peatlands.</title>
        <authorList>
            <person name="Deng Y."/>
            <person name="Shen L."/>
            <person name="Xu B."/>
            <person name="Liu Y."/>
            <person name="Gu Z."/>
            <person name="Liu H."/>
            <person name="Zhou Y."/>
        </authorList>
    </citation>
    <scope>NUCLEOTIDE SEQUENCE [LARGE SCALE GENOMIC DNA]</scope>
    <source>
        <strain evidence="3 4">NH7-4</strain>
    </source>
</reference>
<dbReference type="PANTHER" id="PTHR34406:SF1">
    <property type="entry name" value="PROTEIN YCEI"/>
    <property type="match status" value="1"/>
</dbReference>
<protein>
    <submittedName>
        <fullName evidence="3">YceI family protein</fullName>
    </submittedName>
</protein>
<dbReference type="InterPro" id="IPR007372">
    <property type="entry name" value="Lipid/polyisoprenoid-bd_YceI"/>
</dbReference>
<dbReference type="SUPFAM" id="SSF101874">
    <property type="entry name" value="YceI-like"/>
    <property type="match status" value="1"/>
</dbReference>
<name>A0A4Y8S4L3_9SPHI</name>
<keyword evidence="4" id="KW-1185">Reference proteome</keyword>
<dbReference type="AlphaFoldDB" id="A0A4Y8S4L3"/>